<evidence type="ECO:0000313" key="2">
    <source>
        <dbReference type="Proteomes" id="UP001209878"/>
    </source>
</evidence>
<evidence type="ECO:0008006" key="3">
    <source>
        <dbReference type="Google" id="ProtNLM"/>
    </source>
</evidence>
<dbReference type="PANTHER" id="PTHR12246">
    <property type="entry name" value="PALMITOYLTRANSFERASE ZDHHC16"/>
    <property type="match status" value="1"/>
</dbReference>
<dbReference type="AlphaFoldDB" id="A0AAD9L1N2"/>
<organism evidence="1 2">
    <name type="scientific">Ridgeia piscesae</name>
    <name type="common">Tubeworm</name>
    <dbReference type="NCBI Taxonomy" id="27915"/>
    <lineage>
        <taxon>Eukaryota</taxon>
        <taxon>Metazoa</taxon>
        <taxon>Spiralia</taxon>
        <taxon>Lophotrochozoa</taxon>
        <taxon>Annelida</taxon>
        <taxon>Polychaeta</taxon>
        <taxon>Sedentaria</taxon>
        <taxon>Canalipalpata</taxon>
        <taxon>Sabellida</taxon>
        <taxon>Siboglinidae</taxon>
        <taxon>Ridgeia</taxon>
    </lineage>
</organism>
<dbReference type="Proteomes" id="UP001209878">
    <property type="component" value="Unassembled WGS sequence"/>
</dbReference>
<protein>
    <recommendedName>
        <fullName evidence="3">Protein S-acyltransferase</fullName>
    </recommendedName>
</protein>
<name>A0AAD9L1N2_RIDPI</name>
<gene>
    <name evidence="1" type="ORF">NP493_420g05047</name>
</gene>
<dbReference type="EMBL" id="JAODUO010000420">
    <property type="protein sequence ID" value="KAK2180930.1"/>
    <property type="molecule type" value="Genomic_DNA"/>
</dbReference>
<feature type="non-terminal residue" evidence="1">
    <location>
        <position position="112"/>
    </location>
</feature>
<accession>A0AAD9L1N2</accession>
<dbReference type="InterPro" id="IPR039859">
    <property type="entry name" value="PFA4/ZDH16/20/ERF2-like"/>
</dbReference>
<keyword evidence="2" id="KW-1185">Reference proteome</keyword>
<evidence type="ECO:0000313" key="1">
    <source>
        <dbReference type="EMBL" id="KAK2180930.1"/>
    </source>
</evidence>
<dbReference type="GO" id="GO:0016409">
    <property type="term" value="F:palmitoyltransferase activity"/>
    <property type="evidence" value="ECO:0007669"/>
    <property type="project" value="InterPro"/>
</dbReference>
<sequence length="112" mass="12845">KEAIVFVFVLSTAVSLALLLLISWHARLIHRGETSIEIYVNGKEMIRLRKKGLVYRNPYNLGAKRNWKMFLGLTHGRTFWRHVLLPSAHRPDGDGHTWDTSLADAERGLLLL</sequence>
<reference evidence="1" key="1">
    <citation type="journal article" date="2023" name="Mol. Biol. Evol.">
        <title>Third-Generation Sequencing Reveals the Adaptive Role of the Epigenome in Three Deep-Sea Polychaetes.</title>
        <authorList>
            <person name="Perez M."/>
            <person name="Aroh O."/>
            <person name="Sun Y."/>
            <person name="Lan Y."/>
            <person name="Juniper S.K."/>
            <person name="Young C.R."/>
            <person name="Angers B."/>
            <person name="Qian P.Y."/>
        </authorList>
    </citation>
    <scope>NUCLEOTIDE SEQUENCE</scope>
    <source>
        <strain evidence="1">R07B-5</strain>
    </source>
</reference>
<proteinExistence type="predicted"/>
<comment type="caution">
    <text evidence="1">The sequence shown here is derived from an EMBL/GenBank/DDBJ whole genome shotgun (WGS) entry which is preliminary data.</text>
</comment>